<dbReference type="SMART" id="SM00829">
    <property type="entry name" value="PKS_ER"/>
    <property type="match status" value="1"/>
</dbReference>
<dbReference type="InterPro" id="IPR051397">
    <property type="entry name" value="Zn-ADH-like_protein"/>
</dbReference>
<sequence>MRAYYLHKDIKPEELPSTLANDVPEPKCTPGSNEVLIDVHSAAFNFFDILAVQGKYQVKTPHPYVPGVEMAGVISKDSPIPEGCDFVPGKTRVFGAAQGAYGEKVKADYWQLMVVPEGISFEQAAGLFITWPTSYAALKFRADLQEGETCLVHAGAGGVGLCAIQIAKAMGATVIATAGSPDKLKVCKEVGGADYAINYRDKDWQDQVKKITEGRGVDVVYDPVGMIVPSLKVIAWNGRIIVVGFAAGTIEKIPANLILLKNIAVTGVHWGAYSRNQPEKIPETWSGLMQLFESKKVTPTVFEHIYEGLESVPQGLKDLAERKTWGKAVVRIRADPQHPPKGKGKL</sequence>
<dbReference type="PROSITE" id="PS01162">
    <property type="entry name" value="QOR_ZETA_CRYSTAL"/>
    <property type="match status" value="1"/>
</dbReference>
<dbReference type="InterPro" id="IPR013149">
    <property type="entry name" value="ADH-like_C"/>
</dbReference>
<dbReference type="STRING" id="1882483.A0A317XZ12"/>
<protein>
    <submittedName>
        <fullName evidence="2">NAD(P)-binding protein</fullName>
    </submittedName>
</protein>
<dbReference type="InterPro" id="IPR011032">
    <property type="entry name" value="GroES-like_sf"/>
</dbReference>
<dbReference type="SUPFAM" id="SSF51735">
    <property type="entry name" value="NAD(P)-binding Rossmann-fold domains"/>
    <property type="match status" value="1"/>
</dbReference>
<dbReference type="PANTHER" id="PTHR43677">
    <property type="entry name" value="SHORT-CHAIN DEHYDROGENASE/REDUCTASE"/>
    <property type="match status" value="1"/>
</dbReference>
<reference evidence="2 3" key="1">
    <citation type="journal article" date="2018" name="Mol. Biol. Evol.">
        <title>Broad Genomic Sampling Reveals a Smut Pathogenic Ancestry of the Fungal Clade Ustilaginomycotina.</title>
        <authorList>
            <person name="Kijpornyongpan T."/>
            <person name="Mondo S.J."/>
            <person name="Barry K."/>
            <person name="Sandor L."/>
            <person name="Lee J."/>
            <person name="Lipzen A."/>
            <person name="Pangilinan J."/>
            <person name="LaButti K."/>
            <person name="Hainaut M."/>
            <person name="Henrissat B."/>
            <person name="Grigoriev I.V."/>
            <person name="Spatafora J.W."/>
            <person name="Aime M.C."/>
        </authorList>
    </citation>
    <scope>NUCLEOTIDE SEQUENCE [LARGE SCALE GENOMIC DNA]</scope>
    <source>
        <strain evidence="2 3">MCA 3645</strain>
    </source>
</reference>
<dbReference type="EMBL" id="KZ819188">
    <property type="protein sequence ID" value="PWZ03023.1"/>
    <property type="molecule type" value="Genomic_DNA"/>
</dbReference>
<dbReference type="Gene3D" id="3.90.180.10">
    <property type="entry name" value="Medium-chain alcohol dehydrogenases, catalytic domain"/>
    <property type="match status" value="1"/>
</dbReference>
<proteinExistence type="predicted"/>
<dbReference type="GO" id="GO:0008270">
    <property type="term" value="F:zinc ion binding"/>
    <property type="evidence" value="ECO:0007669"/>
    <property type="project" value="InterPro"/>
</dbReference>
<gene>
    <name evidence="2" type="ORF">BCV70DRAFT_197260</name>
</gene>
<dbReference type="Pfam" id="PF08240">
    <property type="entry name" value="ADH_N"/>
    <property type="match status" value="1"/>
</dbReference>
<name>A0A317XZ12_9BASI</name>
<dbReference type="InterPro" id="IPR002364">
    <property type="entry name" value="Quin_OxRdtase/zeta-crystal_CS"/>
</dbReference>
<dbReference type="Gene3D" id="3.40.50.720">
    <property type="entry name" value="NAD(P)-binding Rossmann-like Domain"/>
    <property type="match status" value="1"/>
</dbReference>
<dbReference type="CDD" id="cd08241">
    <property type="entry name" value="QOR1"/>
    <property type="match status" value="1"/>
</dbReference>
<dbReference type="GO" id="GO:0016491">
    <property type="term" value="F:oxidoreductase activity"/>
    <property type="evidence" value="ECO:0007669"/>
    <property type="project" value="InterPro"/>
</dbReference>
<feature type="domain" description="Enoyl reductase (ER)" evidence="1">
    <location>
        <begin position="14"/>
        <end position="330"/>
    </location>
</feature>
<dbReference type="GO" id="GO:0005739">
    <property type="term" value="C:mitochondrion"/>
    <property type="evidence" value="ECO:0007669"/>
    <property type="project" value="TreeGrafter"/>
</dbReference>
<dbReference type="InterPro" id="IPR036291">
    <property type="entry name" value="NAD(P)-bd_dom_sf"/>
</dbReference>
<dbReference type="Proteomes" id="UP000246740">
    <property type="component" value="Unassembled WGS sequence"/>
</dbReference>
<evidence type="ECO:0000313" key="2">
    <source>
        <dbReference type="EMBL" id="PWZ03023.1"/>
    </source>
</evidence>
<dbReference type="InterPro" id="IPR020843">
    <property type="entry name" value="ER"/>
</dbReference>
<accession>A0A317XZ12</accession>
<evidence type="ECO:0000259" key="1">
    <source>
        <dbReference type="SMART" id="SM00829"/>
    </source>
</evidence>
<dbReference type="AlphaFoldDB" id="A0A317XZ12"/>
<dbReference type="OrthoDB" id="10257049at2759"/>
<dbReference type="InterPro" id="IPR013154">
    <property type="entry name" value="ADH-like_N"/>
</dbReference>
<dbReference type="PANTHER" id="PTHR43677:SF4">
    <property type="entry name" value="QUINONE OXIDOREDUCTASE-LIKE PROTEIN 2"/>
    <property type="match status" value="1"/>
</dbReference>
<dbReference type="SUPFAM" id="SSF50129">
    <property type="entry name" value="GroES-like"/>
    <property type="match status" value="1"/>
</dbReference>
<dbReference type="Pfam" id="PF00107">
    <property type="entry name" value="ADH_zinc_N"/>
    <property type="match status" value="1"/>
</dbReference>
<evidence type="ECO:0000313" key="3">
    <source>
        <dbReference type="Proteomes" id="UP000246740"/>
    </source>
</evidence>
<organism evidence="2 3">
    <name type="scientific">Testicularia cyperi</name>
    <dbReference type="NCBI Taxonomy" id="1882483"/>
    <lineage>
        <taxon>Eukaryota</taxon>
        <taxon>Fungi</taxon>
        <taxon>Dikarya</taxon>
        <taxon>Basidiomycota</taxon>
        <taxon>Ustilaginomycotina</taxon>
        <taxon>Ustilaginomycetes</taxon>
        <taxon>Ustilaginales</taxon>
        <taxon>Anthracoideaceae</taxon>
        <taxon>Testicularia</taxon>
    </lineage>
</organism>
<dbReference type="InParanoid" id="A0A317XZ12"/>
<keyword evidence="3" id="KW-1185">Reference proteome</keyword>